<keyword evidence="1" id="KW-0812">Transmembrane</keyword>
<protein>
    <submittedName>
        <fullName evidence="2">Pheromone shutdown protein</fullName>
    </submittedName>
</protein>
<dbReference type="NCBIfam" id="TIGR00261">
    <property type="entry name" value="traB"/>
    <property type="match status" value="1"/>
</dbReference>
<organism evidence="2">
    <name type="scientific">hydrothermal vent metagenome</name>
    <dbReference type="NCBI Taxonomy" id="652676"/>
    <lineage>
        <taxon>unclassified sequences</taxon>
        <taxon>metagenomes</taxon>
        <taxon>ecological metagenomes</taxon>
    </lineage>
</organism>
<sequence>MNTDVKKEPLHLTEINDTRVTLLGTAHVSRASAEKVRELLSSGDYDAVAIELCPSRHSAMINPETLAKMDLIQVMKKGQVAMVTASLALGAFQQRLAEEIGIEPGAEMRMALDIAAENDLPVLLIDREIGITLKRIYRNVPFWRRMGLISGLLASVVSREKVTEEEIERLKEGDMLETAFSEIAQHESDIFKPLIDERDRYMVARLQQQISDNNYQHVLAIVGAGHLKGMATYLAEHEISDATATVSSLDAAPEASQWPKFIPWIIVALILTGFVIGFSRSPELGLELVIDWIVINGTLAALGALIAAAHPITIVAAFFAAPVTSLNPTISAGLVTAAVETWVRKPQVGDFMRLRKDTTHFTGWWRNRVSRILLIFILVTIGSAAGTYIAGFRIFEKLTT</sequence>
<dbReference type="Pfam" id="PF01963">
    <property type="entry name" value="TraB_PrgY_gumN"/>
    <property type="match status" value="1"/>
</dbReference>
<keyword evidence="1" id="KW-1133">Transmembrane helix</keyword>
<dbReference type="InterPro" id="IPR005230">
    <property type="entry name" value="TraB_bac"/>
</dbReference>
<feature type="transmembrane region" description="Helical" evidence="1">
    <location>
        <begin position="372"/>
        <end position="395"/>
    </location>
</feature>
<dbReference type="PANTHER" id="PTHR21530:SF7">
    <property type="entry name" value="TRAB DOMAIN-CONTAINING PROTEIN"/>
    <property type="match status" value="1"/>
</dbReference>
<dbReference type="PANTHER" id="PTHR21530">
    <property type="entry name" value="PHEROMONE SHUTDOWN PROTEIN"/>
    <property type="match status" value="1"/>
</dbReference>
<evidence type="ECO:0000313" key="2">
    <source>
        <dbReference type="EMBL" id="VAW84243.1"/>
    </source>
</evidence>
<dbReference type="InterPro" id="IPR002816">
    <property type="entry name" value="TraB/PrgY/GumN_fam"/>
</dbReference>
<dbReference type="AlphaFoldDB" id="A0A3B0Z7R7"/>
<dbReference type="EMBL" id="UOFO01000036">
    <property type="protein sequence ID" value="VAW84243.1"/>
    <property type="molecule type" value="Genomic_DNA"/>
</dbReference>
<evidence type="ECO:0000256" key="1">
    <source>
        <dbReference type="SAM" id="Phobius"/>
    </source>
</evidence>
<keyword evidence="1" id="KW-0472">Membrane</keyword>
<accession>A0A3B0Z7R7</accession>
<dbReference type="CDD" id="cd14726">
    <property type="entry name" value="TraB_PrgY-like"/>
    <property type="match status" value="1"/>
</dbReference>
<dbReference type="InterPro" id="IPR046345">
    <property type="entry name" value="TraB_PrgY-like"/>
</dbReference>
<gene>
    <name evidence="2" type="ORF">MNBD_GAMMA16-1502</name>
</gene>
<reference evidence="2" key="1">
    <citation type="submission" date="2018-06" db="EMBL/GenBank/DDBJ databases">
        <authorList>
            <person name="Zhirakovskaya E."/>
        </authorList>
    </citation>
    <scope>NUCLEOTIDE SEQUENCE</scope>
</reference>
<proteinExistence type="predicted"/>
<feature type="transmembrane region" description="Helical" evidence="1">
    <location>
        <begin position="261"/>
        <end position="278"/>
    </location>
</feature>
<name>A0A3B0Z7R7_9ZZZZ</name>